<dbReference type="EMBL" id="KN831779">
    <property type="protein sequence ID" value="KIM41712.1"/>
    <property type="molecule type" value="Genomic_DNA"/>
</dbReference>
<evidence type="ECO:0000313" key="3">
    <source>
        <dbReference type="EMBL" id="KIM41712.1"/>
    </source>
</evidence>
<dbReference type="SUPFAM" id="SSF51905">
    <property type="entry name" value="FAD/NAD(P)-binding domain"/>
    <property type="match status" value="1"/>
</dbReference>
<keyword evidence="4" id="KW-1185">Reference proteome</keyword>
<reference evidence="4" key="2">
    <citation type="submission" date="2015-01" db="EMBL/GenBank/DDBJ databases">
        <title>Evolutionary Origins and Diversification of the Mycorrhizal Mutualists.</title>
        <authorList>
            <consortium name="DOE Joint Genome Institute"/>
            <consortium name="Mycorrhizal Genomics Consortium"/>
            <person name="Kohler A."/>
            <person name="Kuo A."/>
            <person name="Nagy L.G."/>
            <person name="Floudas D."/>
            <person name="Copeland A."/>
            <person name="Barry K.W."/>
            <person name="Cichocki N."/>
            <person name="Veneault-Fourrey C."/>
            <person name="LaButti K."/>
            <person name="Lindquist E.A."/>
            <person name="Lipzen A."/>
            <person name="Lundell T."/>
            <person name="Morin E."/>
            <person name="Murat C."/>
            <person name="Riley R."/>
            <person name="Ohm R."/>
            <person name="Sun H."/>
            <person name="Tunlid A."/>
            <person name="Henrissat B."/>
            <person name="Grigoriev I.V."/>
            <person name="Hibbett D.S."/>
            <person name="Martin F."/>
        </authorList>
    </citation>
    <scope>NUCLEOTIDE SEQUENCE [LARGE SCALE GENOMIC DNA]</scope>
    <source>
        <strain evidence="4">h7</strain>
    </source>
</reference>
<dbReference type="AlphaFoldDB" id="A0A0C2YL20"/>
<feature type="domain" description="FAD dependent oxidoreductase" evidence="2">
    <location>
        <begin position="66"/>
        <end position="509"/>
    </location>
</feature>
<reference evidence="3 4" key="1">
    <citation type="submission" date="2014-04" db="EMBL/GenBank/DDBJ databases">
        <authorList>
            <consortium name="DOE Joint Genome Institute"/>
            <person name="Kuo A."/>
            <person name="Gay G."/>
            <person name="Dore J."/>
            <person name="Kohler A."/>
            <person name="Nagy L.G."/>
            <person name="Floudas D."/>
            <person name="Copeland A."/>
            <person name="Barry K.W."/>
            <person name="Cichocki N."/>
            <person name="Veneault-Fourrey C."/>
            <person name="LaButti K."/>
            <person name="Lindquist E.A."/>
            <person name="Lipzen A."/>
            <person name="Lundell T."/>
            <person name="Morin E."/>
            <person name="Murat C."/>
            <person name="Sun H."/>
            <person name="Tunlid A."/>
            <person name="Henrissat B."/>
            <person name="Grigoriev I.V."/>
            <person name="Hibbett D.S."/>
            <person name="Martin F."/>
            <person name="Nordberg H.P."/>
            <person name="Cantor M.N."/>
            <person name="Hua S.X."/>
        </authorList>
    </citation>
    <scope>NUCLEOTIDE SEQUENCE [LARGE SCALE GENOMIC DNA]</scope>
    <source>
        <strain evidence="4">h7</strain>
    </source>
</reference>
<organism evidence="3 4">
    <name type="scientific">Hebeloma cylindrosporum</name>
    <dbReference type="NCBI Taxonomy" id="76867"/>
    <lineage>
        <taxon>Eukaryota</taxon>
        <taxon>Fungi</taxon>
        <taxon>Dikarya</taxon>
        <taxon>Basidiomycota</taxon>
        <taxon>Agaricomycotina</taxon>
        <taxon>Agaricomycetes</taxon>
        <taxon>Agaricomycetidae</taxon>
        <taxon>Agaricales</taxon>
        <taxon>Agaricineae</taxon>
        <taxon>Hymenogastraceae</taxon>
        <taxon>Hebeloma</taxon>
    </lineage>
</organism>
<dbReference type="Gene3D" id="3.30.9.10">
    <property type="entry name" value="D-Amino Acid Oxidase, subunit A, domain 2"/>
    <property type="match status" value="1"/>
</dbReference>
<sequence>MGAILSTVQFAYHTLKDLINEYDVLSKRISPSPGIPQLNASIPYWTIPLSPIARQGYDAPLPLHADIVIIGSGITGTSVAKALLEQDRGTEPVKIVMLDARDACSGATGRNGGHISPNVYNEYLDLKKAHGVSRAHEILRFRLAHISSLIAVAEEENLLNASQARIVEDFDAFMHPEMFRKAQRDLQSFLMDVPKDLGEGFDVIDERETIEKFQLATSILGLIVKPGASIHAYRFVTGILSNLLSRFSNFQLFTRTPCTQIIAKEDSYIISTPRGDIKAQHVIHATNAWASHLLPGMRRKIIPLRAHMSTQRPGKGLMSTRNGPETNQASAPLPWAGSRAFVFYPGNSETGYDYLTQLVPSSNPSDGTNSNLSSPSGLPTAGEFMFGGGAMLGGQSISALMDNIGISDDGSGTFEIEAYLTGRVKATWTGLLGVSADSQPWVGRVPLSVSARQEPLAHSSIPGIGSNKKLSSESTTGTNLVSPGEWICAGYSGEGMVHAWLCGRALARMILGVDTDETDPELPEPFLITEKRIKEAKVEDLMQRISN</sequence>
<name>A0A0C2YL20_HEBCY</name>
<dbReference type="InterPro" id="IPR036188">
    <property type="entry name" value="FAD/NAD-bd_sf"/>
</dbReference>
<dbReference type="Proteomes" id="UP000053424">
    <property type="component" value="Unassembled WGS sequence"/>
</dbReference>
<evidence type="ECO:0000313" key="4">
    <source>
        <dbReference type="Proteomes" id="UP000053424"/>
    </source>
</evidence>
<dbReference type="PANTHER" id="PTHR13847:SF213">
    <property type="entry name" value="DEPENDENT OXIDOREDUCTASE, PUTATIVE-RELATED"/>
    <property type="match status" value="1"/>
</dbReference>
<dbReference type="InterPro" id="IPR006076">
    <property type="entry name" value="FAD-dep_OxRdtase"/>
</dbReference>
<dbReference type="STRING" id="686832.A0A0C2YL20"/>
<feature type="compositionally biased region" description="Polar residues" evidence="1">
    <location>
        <begin position="319"/>
        <end position="330"/>
    </location>
</feature>
<proteinExistence type="predicted"/>
<protein>
    <recommendedName>
        <fullName evidence="2">FAD dependent oxidoreductase domain-containing protein</fullName>
    </recommendedName>
</protein>
<dbReference type="OrthoDB" id="429143at2759"/>
<evidence type="ECO:0000259" key="2">
    <source>
        <dbReference type="Pfam" id="PF01266"/>
    </source>
</evidence>
<dbReference type="GO" id="GO:0005737">
    <property type="term" value="C:cytoplasm"/>
    <property type="evidence" value="ECO:0007669"/>
    <property type="project" value="TreeGrafter"/>
</dbReference>
<accession>A0A0C2YL20</accession>
<dbReference type="Pfam" id="PF01266">
    <property type="entry name" value="DAO"/>
    <property type="match status" value="1"/>
</dbReference>
<dbReference type="PANTHER" id="PTHR13847">
    <property type="entry name" value="SARCOSINE DEHYDROGENASE-RELATED"/>
    <property type="match status" value="1"/>
</dbReference>
<gene>
    <name evidence="3" type="ORF">M413DRAFT_444955</name>
</gene>
<dbReference type="Gene3D" id="3.50.50.60">
    <property type="entry name" value="FAD/NAD(P)-binding domain"/>
    <property type="match status" value="1"/>
</dbReference>
<feature type="region of interest" description="Disordered" evidence="1">
    <location>
        <begin position="311"/>
        <end position="331"/>
    </location>
</feature>
<evidence type="ECO:0000256" key="1">
    <source>
        <dbReference type="SAM" id="MobiDB-lite"/>
    </source>
</evidence>
<dbReference type="HOGENOM" id="CLU_022730_2_1_1"/>